<dbReference type="SUPFAM" id="SSF49777">
    <property type="entry name" value="PEBP-like"/>
    <property type="match status" value="1"/>
</dbReference>
<dbReference type="PANTHER" id="PTHR30289:SF1">
    <property type="entry name" value="PEBP (PHOSPHATIDYLETHANOLAMINE-BINDING PROTEIN) FAMILY PROTEIN"/>
    <property type="match status" value="1"/>
</dbReference>
<comment type="similarity">
    <text evidence="1">Belongs to the UPF0098 family.</text>
</comment>
<gene>
    <name evidence="2" type="ORF">HD592_001169</name>
</gene>
<dbReference type="InterPro" id="IPR005247">
    <property type="entry name" value="YbhB_YbcL/LppC-like"/>
</dbReference>
<dbReference type="Pfam" id="PF01161">
    <property type="entry name" value="PBP"/>
    <property type="match status" value="1"/>
</dbReference>
<dbReference type="InterPro" id="IPR036610">
    <property type="entry name" value="PEBP-like_sf"/>
</dbReference>
<dbReference type="Proteomes" id="UP000617426">
    <property type="component" value="Unassembled WGS sequence"/>
</dbReference>
<organism evidence="2 3">
    <name type="scientific">Schaalia hyovaginalis</name>
    <dbReference type="NCBI Taxonomy" id="29316"/>
    <lineage>
        <taxon>Bacteria</taxon>
        <taxon>Bacillati</taxon>
        <taxon>Actinomycetota</taxon>
        <taxon>Actinomycetes</taxon>
        <taxon>Actinomycetales</taxon>
        <taxon>Actinomycetaceae</taxon>
        <taxon>Schaalia</taxon>
    </lineage>
</organism>
<evidence type="ECO:0000313" key="2">
    <source>
        <dbReference type="EMBL" id="MBB6334604.1"/>
    </source>
</evidence>
<evidence type="ECO:0000313" key="3">
    <source>
        <dbReference type="Proteomes" id="UP000617426"/>
    </source>
</evidence>
<protein>
    <submittedName>
        <fullName evidence="2">Raf kinase inhibitor-like YbhB/YbcL family protein</fullName>
    </submittedName>
</protein>
<dbReference type="InterPro" id="IPR008914">
    <property type="entry name" value="PEBP"/>
</dbReference>
<name>A0A923E6U7_9ACTO</name>
<proteinExistence type="inferred from homology"/>
<dbReference type="CDD" id="cd00865">
    <property type="entry name" value="PEBP_bact_arch"/>
    <property type="match status" value="1"/>
</dbReference>
<evidence type="ECO:0000256" key="1">
    <source>
        <dbReference type="ARBA" id="ARBA00007120"/>
    </source>
</evidence>
<dbReference type="Gene3D" id="3.90.280.10">
    <property type="entry name" value="PEBP-like"/>
    <property type="match status" value="1"/>
</dbReference>
<dbReference type="AlphaFoldDB" id="A0A923E6U7"/>
<dbReference type="NCBIfam" id="TIGR00481">
    <property type="entry name" value="YbhB/YbcL family Raf kinase inhibitor-like protein"/>
    <property type="match status" value="1"/>
</dbReference>
<comment type="caution">
    <text evidence="2">The sequence shown here is derived from an EMBL/GenBank/DDBJ whole genome shotgun (WGS) entry which is preliminary data.</text>
</comment>
<keyword evidence="3" id="KW-1185">Reference proteome</keyword>
<dbReference type="RefSeq" id="WP_184452484.1">
    <property type="nucleotide sequence ID" value="NZ_JACHMK010000001.1"/>
</dbReference>
<accession>A0A923E6U7</accession>
<dbReference type="PANTHER" id="PTHR30289">
    <property type="entry name" value="UNCHARACTERIZED PROTEIN YBCL-RELATED"/>
    <property type="match status" value="1"/>
</dbReference>
<sequence>MDLLARPIAPDPYDLLPPVPGFDLVSADMVDGAPMPESATLAGGSTSPHLHWEGFPEQTRSFVVTCFDPDAPTPSGWWHWMVVDLAPHQTTLPRGAGRSDLELDGAAFHIRVDHGDPDYFGAAPPRGDRPHRYIFAVHALDLDTLGLDDEATPAACSGRMLAHTIARARLTVTHEIPARPL</sequence>
<reference evidence="2" key="1">
    <citation type="submission" date="2020-08" db="EMBL/GenBank/DDBJ databases">
        <title>Sequencing the genomes of 1000 actinobacteria strains.</title>
        <authorList>
            <person name="Klenk H.-P."/>
        </authorList>
    </citation>
    <scope>NUCLEOTIDE SEQUENCE</scope>
    <source>
        <strain evidence="2">DSM 10695</strain>
    </source>
</reference>
<dbReference type="EMBL" id="JACHMK010000001">
    <property type="protein sequence ID" value="MBB6334604.1"/>
    <property type="molecule type" value="Genomic_DNA"/>
</dbReference>